<accession>A0A4Y2N074</accession>
<organism evidence="2 3">
    <name type="scientific">Araneus ventricosus</name>
    <name type="common">Orbweaver spider</name>
    <name type="synonym">Epeira ventricosa</name>
    <dbReference type="NCBI Taxonomy" id="182803"/>
    <lineage>
        <taxon>Eukaryota</taxon>
        <taxon>Metazoa</taxon>
        <taxon>Ecdysozoa</taxon>
        <taxon>Arthropoda</taxon>
        <taxon>Chelicerata</taxon>
        <taxon>Arachnida</taxon>
        <taxon>Araneae</taxon>
        <taxon>Araneomorphae</taxon>
        <taxon>Entelegynae</taxon>
        <taxon>Araneoidea</taxon>
        <taxon>Araneidae</taxon>
        <taxon>Araneus</taxon>
    </lineage>
</organism>
<dbReference type="AlphaFoldDB" id="A0A4Y2N074"/>
<evidence type="ECO:0000313" key="3">
    <source>
        <dbReference type="Proteomes" id="UP000499080"/>
    </source>
</evidence>
<comment type="caution">
    <text evidence="2">The sequence shown here is derived from an EMBL/GenBank/DDBJ whole genome shotgun (WGS) entry which is preliminary data.</text>
</comment>
<evidence type="ECO:0000313" key="2">
    <source>
        <dbReference type="EMBL" id="GBN31980.1"/>
    </source>
</evidence>
<name>A0A4Y2N074_ARAVE</name>
<reference evidence="2 3" key="1">
    <citation type="journal article" date="2019" name="Sci. Rep.">
        <title>Orb-weaving spider Araneus ventricosus genome elucidates the spidroin gene catalogue.</title>
        <authorList>
            <person name="Kono N."/>
            <person name="Nakamura H."/>
            <person name="Ohtoshi R."/>
            <person name="Moran D.A.P."/>
            <person name="Shinohara A."/>
            <person name="Yoshida Y."/>
            <person name="Fujiwara M."/>
            <person name="Mori M."/>
            <person name="Tomita M."/>
            <person name="Arakawa K."/>
        </authorList>
    </citation>
    <scope>NUCLEOTIDE SEQUENCE [LARGE SCALE GENOMIC DNA]</scope>
</reference>
<evidence type="ECO:0000256" key="1">
    <source>
        <dbReference type="SAM" id="MobiDB-lite"/>
    </source>
</evidence>
<dbReference type="EMBL" id="BGPR01008168">
    <property type="protein sequence ID" value="GBN31980.1"/>
    <property type="molecule type" value="Genomic_DNA"/>
</dbReference>
<feature type="compositionally biased region" description="Basic and acidic residues" evidence="1">
    <location>
        <begin position="1"/>
        <end position="19"/>
    </location>
</feature>
<proteinExistence type="predicted"/>
<sequence>MKTAAIEEHSNEISREPTENHTPLFRQLTQRNTSISITPVKKDEKLNIKSTLSRHHAQLDCRLNANLSKPSLINKTRGNHKVRDPDCKAGDPEFPRTNHSECPFLLWHCAVLLYPEAKLHLVTIFMTVCF</sequence>
<feature type="region of interest" description="Disordered" evidence="1">
    <location>
        <begin position="1"/>
        <end position="29"/>
    </location>
</feature>
<gene>
    <name evidence="2" type="ORF">AVEN_208686_1</name>
</gene>
<keyword evidence="3" id="KW-1185">Reference proteome</keyword>
<dbReference type="Proteomes" id="UP000499080">
    <property type="component" value="Unassembled WGS sequence"/>
</dbReference>
<protein>
    <submittedName>
        <fullName evidence="2">Uncharacterized protein</fullName>
    </submittedName>
</protein>